<dbReference type="PANTHER" id="PTHR42760">
    <property type="entry name" value="SHORT-CHAIN DEHYDROGENASES/REDUCTASES FAMILY MEMBER"/>
    <property type="match status" value="1"/>
</dbReference>
<gene>
    <name evidence="3" type="ORF">ACFPM4_07785</name>
</gene>
<dbReference type="PANTHER" id="PTHR42760:SF115">
    <property type="entry name" value="3-OXOACYL-[ACYL-CARRIER-PROTEIN] REDUCTASE FABG"/>
    <property type="match status" value="1"/>
</dbReference>
<proteinExistence type="inferred from homology"/>
<dbReference type="PROSITE" id="PS00061">
    <property type="entry name" value="ADH_SHORT"/>
    <property type="match status" value="1"/>
</dbReference>
<dbReference type="EMBL" id="JBHSMC010000010">
    <property type="protein sequence ID" value="MFC5464651.1"/>
    <property type="molecule type" value="Genomic_DNA"/>
</dbReference>
<evidence type="ECO:0000313" key="4">
    <source>
        <dbReference type="Proteomes" id="UP001596147"/>
    </source>
</evidence>
<evidence type="ECO:0000313" key="3">
    <source>
        <dbReference type="EMBL" id="MFC5464651.1"/>
    </source>
</evidence>
<dbReference type="GO" id="GO:0016491">
    <property type="term" value="F:oxidoreductase activity"/>
    <property type="evidence" value="ECO:0007669"/>
    <property type="project" value="UniProtKB-KW"/>
</dbReference>
<keyword evidence="4" id="KW-1185">Reference proteome</keyword>
<dbReference type="Proteomes" id="UP001596147">
    <property type="component" value="Unassembled WGS sequence"/>
</dbReference>
<sequence length="259" mass="27594">MKVLDKFNLKGQVAIVTGAATGLGKAMATALAQAGSNIVIPDVNLEAAEKTAQELAENEGIEAIAIKMDVTKEDEVNAMVEKVVERFGKIDILFNNAGIVINGKAEETSYEDWYKVIDINLNGVFLVSKAVGKVMIEQKKGSIVNISSMSGIIVNTPQCQASYNASKAGVIMLTKSLAMEWAKHNIRVNTIAPGYMKTELTKKFFESGGGEVDTWLSMTPMGRPGNPEELGAIALYLASDASSFATGSVFTIDGGYTAL</sequence>
<comment type="similarity">
    <text evidence="1">Belongs to the short-chain dehydrogenases/reductases (SDR) family.</text>
</comment>
<dbReference type="EC" id="1.1.1.-" evidence="3"/>
<dbReference type="PRINTS" id="PR00081">
    <property type="entry name" value="GDHRDH"/>
</dbReference>
<protein>
    <submittedName>
        <fullName evidence="3">SDR family NAD(P)-dependent oxidoreductase</fullName>
        <ecNumber evidence="3">1.1.1.-</ecNumber>
    </submittedName>
</protein>
<dbReference type="InterPro" id="IPR002347">
    <property type="entry name" value="SDR_fam"/>
</dbReference>
<dbReference type="SUPFAM" id="SSF51735">
    <property type="entry name" value="NAD(P)-binding Rossmann-fold domains"/>
    <property type="match status" value="1"/>
</dbReference>
<dbReference type="InterPro" id="IPR036291">
    <property type="entry name" value="NAD(P)-bd_dom_sf"/>
</dbReference>
<evidence type="ECO:0000256" key="2">
    <source>
        <dbReference type="ARBA" id="ARBA00023002"/>
    </source>
</evidence>
<organism evidence="3 4">
    <name type="scientific">Lederbergia graminis</name>
    <dbReference type="NCBI Taxonomy" id="735518"/>
    <lineage>
        <taxon>Bacteria</taxon>
        <taxon>Bacillati</taxon>
        <taxon>Bacillota</taxon>
        <taxon>Bacilli</taxon>
        <taxon>Bacillales</taxon>
        <taxon>Bacillaceae</taxon>
        <taxon>Lederbergia</taxon>
    </lineage>
</organism>
<evidence type="ECO:0000256" key="1">
    <source>
        <dbReference type="ARBA" id="ARBA00006484"/>
    </source>
</evidence>
<accession>A0ABW0LH46</accession>
<keyword evidence="2 3" id="KW-0560">Oxidoreductase</keyword>
<dbReference type="NCBIfam" id="NF005559">
    <property type="entry name" value="PRK07231.1"/>
    <property type="match status" value="1"/>
</dbReference>
<reference evidence="4" key="1">
    <citation type="journal article" date="2019" name="Int. J. Syst. Evol. Microbiol.">
        <title>The Global Catalogue of Microorganisms (GCM) 10K type strain sequencing project: providing services to taxonomists for standard genome sequencing and annotation.</title>
        <authorList>
            <consortium name="The Broad Institute Genomics Platform"/>
            <consortium name="The Broad Institute Genome Sequencing Center for Infectious Disease"/>
            <person name="Wu L."/>
            <person name="Ma J."/>
        </authorList>
    </citation>
    <scope>NUCLEOTIDE SEQUENCE [LARGE SCALE GENOMIC DNA]</scope>
    <source>
        <strain evidence="4">CGMCC 1.12237</strain>
    </source>
</reference>
<dbReference type="PRINTS" id="PR00080">
    <property type="entry name" value="SDRFAMILY"/>
</dbReference>
<name>A0ABW0LH46_9BACI</name>
<dbReference type="RefSeq" id="WP_382349807.1">
    <property type="nucleotide sequence ID" value="NZ_JBHSMC010000010.1"/>
</dbReference>
<dbReference type="Pfam" id="PF13561">
    <property type="entry name" value="adh_short_C2"/>
    <property type="match status" value="1"/>
</dbReference>
<comment type="caution">
    <text evidence="3">The sequence shown here is derived from an EMBL/GenBank/DDBJ whole genome shotgun (WGS) entry which is preliminary data.</text>
</comment>
<dbReference type="InterPro" id="IPR020904">
    <property type="entry name" value="Sc_DH/Rdtase_CS"/>
</dbReference>
<dbReference type="Gene3D" id="3.40.50.720">
    <property type="entry name" value="NAD(P)-binding Rossmann-like Domain"/>
    <property type="match status" value="1"/>
</dbReference>